<keyword evidence="2" id="KW-1185">Reference proteome</keyword>
<accession>A0A1G9UHM0</accession>
<protein>
    <submittedName>
        <fullName evidence="1">Uncharacterized protein</fullName>
    </submittedName>
</protein>
<dbReference type="AlphaFoldDB" id="A0A1G9UHM0"/>
<evidence type="ECO:0000313" key="2">
    <source>
        <dbReference type="Proteomes" id="UP000198680"/>
    </source>
</evidence>
<sequence length="131" mass="13749">MPAQRRQAAGGQLVGAQLHQRVGQPLRAGPLVGGGPAGLHQGLQRRLQPLPTHRVQVEPAGETPIRLLGQHQPAALGRIGLGTISIEPVQVVGHRLGHVGVWPLAGHPGEQSVDHGQVDVLPSGERERLGL</sequence>
<gene>
    <name evidence="1" type="ORF">SAMN05660642_02795</name>
</gene>
<dbReference type="EMBL" id="FNHE01000007">
    <property type="protein sequence ID" value="SDM59045.1"/>
    <property type="molecule type" value="Genomic_DNA"/>
</dbReference>
<organism evidence="1 2">
    <name type="scientific">Geodermatophilus siccatus</name>
    <dbReference type="NCBI Taxonomy" id="1137991"/>
    <lineage>
        <taxon>Bacteria</taxon>
        <taxon>Bacillati</taxon>
        <taxon>Actinomycetota</taxon>
        <taxon>Actinomycetes</taxon>
        <taxon>Geodermatophilales</taxon>
        <taxon>Geodermatophilaceae</taxon>
        <taxon>Geodermatophilus</taxon>
    </lineage>
</organism>
<feature type="non-terminal residue" evidence="1">
    <location>
        <position position="131"/>
    </location>
</feature>
<reference evidence="2" key="1">
    <citation type="submission" date="2016-10" db="EMBL/GenBank/DDBJ databases">
        <authorList>
            <person name="Varghese N."/>
            <person name="Submissions S."/>
        </authorList>
    </citation>
    <scope>NUCLEOTIDE SEQUENCE [LARGE SCALE GENOMIC DNA]</scope>
    <source>
        <strain evidence="2">DSM 45419</strain>
    </source>
</reference>
<proteinExistence type="predicted"/>
<dbReference type="Proteomes" id="UP000198680">
    <property type="component" value="Unassembled WGS sequence"/>
</dbReference>
<name>A0A1G9UHM0_9ACTN</name>
<evidence type="ECO:0000313" key="1">
    <source>
        <dbReference type="EMBL" id="SDM59045.1"/>
    </source>
</evidence>